<feature type="region of interest" description="Disordered" evidence="1">
    <location>
        <begin position="233"/>
        <end position="305"/>
    </location>
</feature>
<protein>
    <submittedName>
        <fullName evidence="3">Nascent polypeptide-associated complex subunit alpha, muscle-specific form-like isoform X1</fullName>
    </submittedName>
</protein>
<feature type="compositionally biased region" description="Pro residues" evidence="1">
    <location>
        <begin position="515"/>
        <end position="531"/>
    </location>
</feature>
<proteinExistence type="predicted"/>
<dbReference type="AlphaFoldDB" id="A0A9C6U8Q7"/>
<reference evidence="3" key="1">
    <citation type="submission" date="2025-08" db="UniProtKB">
        <authorList>
            <consortium name="RefSeq"/>
        </authorList>
    </citation>
    <scope>IDENTIFICATION</scope>
    <source>
        <tissue evidence="3">Whole organism</tissue>
    </source>
</reference>
<feature type="compositionally biased region" description="Low complexity" evidence="1">
    <location>
        <begin position="339"/>
        <end position="349"/>
    </location>
</feature>
<feature type="compositionally biased region" description="Low complexity" evidence="1">
    <location>
        <begin position="470"/>
        <end position="485"/>
    </location>
</feature>
<sequence>MQPSAPRPSRAPRGRKGASSGSGRRRRHRRRRRKRVAAEGAGSAPRRLRRPSVSSGSSAGAASYARPTVASMSKTRAGLPASGPVSAHVAASAVLLRHKLTLAYRAARAVNVSSTQRPPVPVRLPTSLRWGPLVERGRLPPAAARRLSALSGSVTGSMTSALQPPWDLGRYVTVTVPTLSRRLAVHARRGSTGPRFDDSTAPLTAAADLVTPEQVAAMADRPVDLESIVTSPQNLSAASSKETLVAETAHQDQTDEKAEDDALPLAPPSEGPAVDVEAQGVSTAGERDSLPDTQPQPVSAVPEEHAPLKSSWLALYKKVILGEATRRAVEASMAAAAAAAERAPKTVAKGVSTAARKGPRTSGRASPSPAASPSPRIVITASSRAGSIGSISKRPGSSGSGPSKATSIVGRPASNRPVTAPTPSPRRRGGHDLTVLTTQPVVPCMSNFRRRFTRTKRKTRKSSGPKEPATRSAPASAPTTPLPQARRQRTTPQPMPTLQQRPPWRGAVLGDGAPDTPPSPVVESLPTPPRPQPRRRPRPATATGPSPRMRRRPPWRSILPDEDEAVGQDTEASPGDQCRGGGRRQRDAGEARCAAALEARVRQQAQQARPRSRPLLHSWFTLTSQMPAPASCSSCASPGPASAMSAQSVRLLNSFIDTL</sequence>
<dbReference type="Proteomes" id="UP000504606">
    <property type="component" value="Unplaced"/>
</dbReference>
<evidence type="ECO:0000256" key="1">
    <source>
        <dbReference type="SAM" id="MobiDB-lite"/>
    </source>
</evidence>
<dbReference type="RefSeq" id="XP_052125707.1">
    <property type="nucleotide sequence ID" value="XM_052269747.1"/>
</dbReference>
<feature type="compositionally biased region" description="Polar residues" evidence="1">
    <location>
        <begin position="490"/>
        <end position="500"/>
    </location>
</feature>
<feature type="compositionally biased region" description="Basic residues" evidence="1">
    <location>
        <begin position="23"/>
        <end position="35"/>
    </location>
</feature>
<evidence type="ECO:0000313" key="3">
    <source>
        <dbReference type="RefSeq" id="XP_052125707.1"/>
    </source>
</evidence>
<feature type="compositionally biased region" description="Polar residues" evidence="1">
    <location>
        <begin position="233"/>
        <end position="242"/>
    </location>
</feature>
<feature type="region of interest" description="Disordered" evidence="1">
    <location>
        <begin position="1"/>
        <end position="66"/>
    </location>
</feature>
<feature type="region of interest" description="Disordered" evidence="1">
    <location>
        <begin position="339"/>
        <end position="589"/>
    </location>
</feature>
<accession>A0A9C6U8Q7</accession>
<feature type="compositionally biased region" description="Low complexity" evidence="1">
    <location>
        <begin position="360"/>
        <end position="404"/>
    </location>
</feature>
<evidence type="ECO:0000313" key="2">
    <source>
        <dbReference type="Proteomes" id="UP000504606"/>
    </source>
</evidence>
<feature type="compositionally biased region" description="Low complexity" evidence="1">
    <location>
        <begin position="38"/>
        <end position="66"/>
    </location>
</feature>
<gene>
    <name evidence="3" type="primary">LOC113209749</name>
</gene>
<dbReference type="GeneID" id="113209749"/>
<feature type="compositionally biased region" description="Basic residues" evidence="1">
    <location>
        <begin position="448"/>
        <end position="463"/>
    </location>
</feature>
<name>A0A9C6U8Q7_FRAOC</name>
<keyword evidence="2" id="KW-1185">Reference proteome</keyword>
<organism evidence="2 3">
    <name type="scientific">Frankliniella occidentalis</name>
    <name type="common">Western flower thrips</name>
    <name type="synonym">Euthrips occidentalis</name>
    <dbReference type="NCBI Taxonomy" id="133901"/>
    <lineage>
        <taxon>Eukaryota</taxon>
        <taxon>Metazoa</taxon>
        <taxon>Ecdysozoa</taxon>
        <taxon>Arthropoda</taxon>
        <taxon>Hexapoda</taxon>
        <taxon>Insecta</taxon>
        <taxon>Pterygota</taxon>
        <taxon>Neoptera</taxon>
        <taxon>Paraneoptera</taxon>
        <taxon>Thysanoptera</taxon>
        <taxon>Terebrantia</taxon>
        <taxon>Thripoidea</taxon>
        <taxon>Thripidae</taxon>
        <taxon>Frankliniella</taxon>
    </lineage>
</organism>